<dbReference type="PANTHER" id="PTHR24166">
    <property type="entry name" value="ROLLING PEBBLES, ISOFORM B"/>
    <property type="match status" value="1"/>
</dbReference>
<dbReference type="PANTHER" id="PTHR24166:SF48">
    <property type="entry name" value="PROTEIN VAPYRIN"/>
    <property type="match status" value="1"/>
</dbReference>
<dbReference type="SUPFAM" id="SSF48403">
    <property type="entry name" value="Ankyrin repeat"/>
    <property type="match status" value="1"/>
</dbReference>
<dbReference type="GeneID" id="43642220"/>
<keyword evidence="1" id="KW-0677">Repeat</keyword>
<organism evidence="3 4">
    <name type="scientific">Aspergillus pseudotamarii</name>
    <dbReference type="NCBI Taxonomy" id="132259"/>
    <lineage>
        <taxon>Eukaryota</taxon>
        <taxon>Fungi</taxon>
        <taxon>Dikarya</taxon>
        <taxon>Ascomycota</taxon>
        <taxon>Pezizomycotina</taxon>
        <taxon>Eurotiomycetes</taxon>
        <taxon>Eurotiomycetidae</taxon>
        <taxon>Eurotiales</taxon>
        <taxon>Aspergillaceae</taxon>
        <taxon>Aspergillus</taxon>
        <taxon>Aspergillus subgen. Circumdati</taxon>
    </lineage>
</organism>
<dbReference type="Proteomes" id="UP000325672">
    <property type="component" value="Unassembled WGS sequence"/>
</dbReference>
<dbReference type="InterPro" id="IPR002110">
    <property type="entry name" value="Ankyrin_rpt"/>
</dbReference>
<protein>
    <submittedName>
        <fullName evidence="3">Ankyrin repeat-containing domain protein</fullName>
    </submittedName>
</protein>
<evidence type="ECO:0000256" key="1">
    <source>
        <dbReference type="ARBA" id="ARBA00022737"/>
    </source>
</evidence>
<evidence type="ECO:0000256" key="2">
    <source>
        <dbReference type="ARBA" id="ARBA00023043"/>
    </source>
</evidence>
<evidence type="ECO:0000313" key="4">
    <source>
        <dbReference type="Proteomes" id="UP000325672"/>
    </source>
</evidence>
<dbReference type="EMBL" id="ML743639">
    <property type="protein sequence ID" value="KAE8132170.1"/>
    <property type="molecule type" value="Genomic_DNA"/>
</dbReference>
<gene>
    <name evidence="3" type="ORF">BDV38DRAFT_275357</name>
</gene>
<name>A0A5N6SEN5_ASPPS</name>
<dbReference type="SMART" id="SM00248">
    <property type="entry name" value="ANK"/>
    <property type="match status" value="4"/>
</dbReference>
<evidence type="ECO:0000313" key="3">
    <source>
        <dbReference type="EMBL" id="KAE8132170.1"/>
    </source>
</evidence>
<keyword evidence="2" id="KW-0040">ANK repeat</keyword>
<keyword evidence="4" id="KW-1185">Reference proteome</keyword>
<sequence>MDGHWGIWNESPPLCVAVMRGRLDIMVEILLLSPTIKIESALGTAAKLGHIRIVKLLLRRQPNADLNFRDGSGMTALAQAAFAGHDNIVNYLLQRRHIDVNLHDFDRCTPLWWAAKRGHLDIVVQLVSDSRTVFNSRIHRCPRDEAKYWGHSDIANLLTYVIDKKNPFALLN</sequence>
<proteinExistence type="predicted"/>
<accession>A0A5N6SEN5</accession>
<dbReference type="InterPro" id="IPR050889">
    <property type="entry name" value="Dendritic_Spine_Reg/Scaffold"/>
</dbReference>
<dbReference type="OrthoDB" id="341259at2759"/>
<dbReference type="Pfam" id="PF12796">
    <property type="entry name" value="Ank_2"/>
    <property type="match status" value="1"/>
</dbReference>
<reference evidence="3 4" key="1">
    <citation type="submission" date="2019-04" db="EMBL/GenBank/DDBJ databases">
        <title>Friends and foes A comparative genomics study of 23 Aspergillus species from section Flavi.</title>
        <authorList>
            <consortium name="DOE Joint Genome Institute"/>
            <person name="Kjaerbolling I."/>
            <person name="Vesth T."/>
            <person name="Frisvad J.C."/>
            <person name="Nybo J.L."/>
            <person name="Theobald S."/>
            <person name="Kildgaard S."/>
            <person name="Isbrandt T."/>
            <person name="Kuo A."/>
            <person name="Sato A."/>
            <person name="Lyhne E.K."/>
            <person name="Kogle M.E."/>
            <person name="Wiebenga A."/>
            <person name="Kun R.S."/>
            <person name="Lubbers R.J."/>
            <person name="Makela M.R."/>
            <person name="Barry K."/>
            <person name="Chovatia M."/>
            <person name="Clum A."/>
            <person name="Daum C."/>
            <person name="Haridas S."/>
            <person name="He G."/>
            <person name="LaButti K."/>
            <person name="Lipzen A."/>
            <person name="Mondo S."/>
            <person name="Riley R."/>
            <person name="Salamov A."/>
            <person name="Simmons B.A."/>
            <person name="Magnuson J.K."/>
            <person name="Henrissat B."/>
            <person name="Mortensen U.H."/>
            <person name="Larsen T.O."/>
            <person name="Devries R.P."/>
            <person name="Grigoriev I.V."/>
            <person name="Machida M."/>
            <person name="Baker S.E."/>
            <person name="Andersen M.R."/>
        </authorList>
    </citation>
    <scope>NUCLEOTIDE SEQUENCE [LARGE SCALE GENOMIC DNA]</scope>
    <source>
        <strain evidence="3 4">CBS 117625</strain>
    </source>
</reference>
<dbReference type="Gene3D" id="1.25.40.20">
    <property type="entry name" value="Ankyrin repeat-containing domain"/>
    <property type="match status" value="1"/>
</dbReference>
<dbReference type="InterPro" id="IPR036770">
    <property type="entry name" value="Ankyrin_rpt-contain_sf"/>
</dbReference>
<dbReference type="AlphaFoldDB" id="A0A5N6SEN5"/>
<dbReference type="Pfam" id="PF00023">
    <property type="entry name" value="Ank"/>
    <property type="match status" value="1"/>
</dbReference>
<dbReference type="RefSeq" id="XP_031908233.1">
    <property type="nucleotide sequence ID" value="XM_032058010.1"/>
</dbReference>